<dbReference type="Proteomes" id="UP000515472">
    <property type="component" value="Chromosome"/>
</dbReference>
<dbReference type="EMBL" id="AP023213">
    <property type="protein sequence ID" value="BCO11488.1"/>
    <property type="molecule type" value="Genomic_DNA"/>
</dbReference>
<protein>
    <submittedName>
        <fullName evidence="1">Uncharacterized protein</fullName>
    </submittedName>
</protein>
<organism evidence="1 2">
    <name type="scientific">Citrifermentans bremense</name>
    <dbReference type="NCBI Taxonomy" id="60035"/>
    <lineage>
        <taxon>Bacteria</taxon>
        <taxon>Pseudomonadati</taxon>
        <taxon>Thermodesulfobacteriota</taxon>
        <taxon>Desulfuromonadia</taxon>
        <taxon>Geobacterales</taxon>
        <taxon>Geobacteraceae</taxon>
        <taxon>Citrifermentans</taxon>
    </lineage>
</organism>
<proteinExistence type="predicted"/>
<keyword evidence="2" id="KW-1185">Reference proteome</keyword>
<reference evidence="1 2" key="1">
    <citation type="submission" date="2020-06" db="EMBL/GenBank/DDBJ databases">
        <title>Interaction of electrochemicaly active bacteria, Geobacter bremensis R4 on different carbon anode.</title>
        <authorList>
            <person name="Meng L."/>
            <person name="Yoshida N."/>
        </authorList>
    </citation>
    <scope>NUCLEOTIDE SEQUENCE [LARGE SCALE GENOMIC DNA]</scope>
    <source>
        <strain evidence="1 2">R4</strain>
    </source>
</reference>
<accession>A0A7R7IYW6</accession>
<gene>
    <name evidence="1" type="ORF">GEOBRER4_n2811</name>
</gene>
<name>A0A7R7IYW6_9BACT</name>
<dbReference type="AlphaFoldDB" id="A0A7R7IYW6"/>
<evidence type="ECO:0000313" key="2">
    <source>
        <dbReference type="Proteomes" id="UP000515472"/>
    </source>
</evidence>
<sequence>MQCHTETQKELTKNLAREEPIYEKQQQGLRHLWRSQFLPEYFKGKIDRPSGIRVAKRRETFY</sequence>
<evidence type="ECO:0000313" key="1">
    <source>
        <dbReference type="EMBL" id="BCO11488.1"/>
    </source>
</evidence>